<keyword evidence="2" id="KW-1185">Reference proteome</keyword>
<sequence>MSPVTLKSEMTKSMDDATDCGHSLRGINLSTLMTNKHYSIVVVIEITNLTNNHLTKLKTKTYSGYISTPAVSVRPGHNEAMRQQCGYLPNDGGNETHNDSWFNIIRKNQKCKKHLKYKFSTFDDTSIEIMINDGDFQVFCSMGTSSKPKVKITLRPTIQQDLSFTGPQ</sequence>
<evidence type="ECO:0000313" key="1">
    <source>
        <dbReference type="EMBL" id="CAC5408986.1"/>
    </source>
</evidence>
<name>A0A6J8DLG9_MYTCO</name>
<dbReference type="EMBL" id="CACVKT020007616">
    <property type="protein sequence ID" value="CAC5408986.1"/>
    <property type="molecule type" value="Genomic_DNA"/>
</dbReference>
<evidence type="ECO:0000313" key="2">
    <source>
        <dbReference type="Proteomes" id="UP000507470"/>
    </source>
</evidence>
<dbReference type="OrthoDB" id="6132998at2759"/>
<protein>
    <submittedName>
        <fullName evidence="1">Uncharacterized protein</fullName>
    </submittedName>
</protein>
<dbReference type="Proteomes" id="UP000507470">
    <property type="component" value="Unassembled WGS sequence"/>
</dbReference>
<proteinExistence type="predicted"/>
<organism evidence="1 2">
    <name type="scientific">Mytilus coruscus</name>
    <name type="common">Sea mussel</name>
    <dbReference type="NCBI Taxonomy" id="42192"/>
    <lineage>
        <taxon>Eukaryota</taxon>
        <taxon>Metazoa</taxon>
        <taxon>Spiralia</taxon>
        <taxon>Lophotrochozoa</taxon>
        <taxon>Mollusca</taxon>
        <taxon>Bivalvia</taxon>
        <taxon>Autobranchia</taxon>
        <taxon>Pteriomorphia</taxon>
        <taxon>Mytilida</taxon>
        <taxon>Mytiloidea</taxon>
        <taxon>Mytilidae</taxon>
        <taxon>Mytilinae</taxon>
        <taxon>Mytilus</taxon>
    </lineage>
</organism>
<reference evidence="1 2" key="1">
    <citation type="submission" date="2020-06" db="EMBL/GenBank/DDBJ databases">
        <authorList>
            <person name="Li R."/>
            <person name="Bekaert M."/>
        </authorList>
    </citation>
    <scope>NUCLEOTIDE SEQUENCE [LARGE SCALE GENOMIC DNA]</scope>
    <source>
        <strain evidence="2">wild</strain>
    </source>
</reference>
<gene>
    <name evidence="1" type="ORF">MCOR_42320</name>
</gene>
<dbReference type="AlphaFoldDB" id="A0A6J8DLG9"/>
<accession>A0A6J8DLG9</accession>